<dbReference type="Proteomes" id="UP000593880">
    <property type="component" value="Chromosome"/>
</dbReference>
<evidence type="ECO:0000256" key="1">
    <source>
        <dbReference type="SAM" id="MobiDB-lite"/>
    </source>
</evidence>
<name>A0A7S7ZQT9_9BRAD</name>
<evidence type="ECO:0008006" key="4">
    <source>
        <dbReference type="Google" id="ProtNLM"/>
    </source>
</evidence>
<gene>
    <name evidence="2" type="ORF">XH86_14890</name>
</gene>
<organism evidence="2 3">
    <name type="scientific">Bradyrhizobium guangdongense</name>
    <dbReference type="NCBI Taxonomy" id="1325090"/>
    <lineage>
        <taxon>Bacteria</taxon>
        <taxon>Pseudomonadati</taxon>
        <taxon>Pseudomonadota</taxon>
        <taxon>Alphaproteobacteria</taxon>
        <taxon>Hyphomicrobiales</taxon>
        <taxon>Nitrobacteraceae</taxon>
        <taxon>Bradyrhizobium</taxon>
    </lineage>
</organism>
<keyword evidence="3" id="KW-1185">Reference proteome</keyword>
<dbReference type="EMBL" id="CP030057">
    <property type="protein sequence ID" value="QOZ59871.1"/>
    <property type="molecule type" value="Genomic_DNA"/>
</dbReference>
<evidence type="ECO:0000313" key="3">
    <source>
        <dbReference type="Proteomes" id="UP000593880"/>
    </source>
</evidence>
<sequence length="87" mass="9566">MGIGWGENEARLNVAFDEDLAKPGSNVREELIVVMPHRAAKILAHTLSTIIANYEANNGPIPFPQEKLQEIDSSIKEQASRGKPVDK</sequence>
<evidence type="ECO:0000313" key="2">
    <source>
        <dbReference type="EMBL" id="QOZ59871.1"/>
    </source>
</evidence>
<accession>A0A7S7ZQT9</accession>
<feature type="region of interest" description="Disordered" evidence="1">
    <location>
        <begin position="62"/>
        <end position="87"/>
    </location>
</feature>
<proteinExistence type="predicted"/>
<feature type="compositionally biased region" description="Basic and acidic residues" evidence="1">
    <location>
        <begin position="67"/>
        <end position="87"/>
    </location>
</feature>
<reference evidence="2 3" key="1">
    <citation type="submission" date="2018-06" db="EMBL/GenBank/DDBJ databases">
        <title>Comparative genomics of rhizobia nodulating Arachis hypogaea in China.</title>
        <authorList>
            <person name="Li Y."/>
        </authorList>
    </citation>
    <scope>NUCLEOTIDE SEQUENCE [LARGE SCALE GENOMIC DNA]</scope>
    <source>
        <strain evidence="2 3">CCBAU 51658</strain>
    </source>
</reference>
<protein>
    <recommendedName>
        <fullName evidence="4">DUF3467 domain-containing protein</fullName>
    </recommendedName>
</protein>